<evidence type="ECO:0000256" key="2">
    <source>
        <dbReference type="SAM" id="Phobius"/>
    </source>
</evidence>
<evidence type="ECO:0000313" key="4">
    <source>
        <dbReference type="EMBL" id="JAS07181.1"/>
    </source>
</evidence>
<dbReference type="GO" id="GO:0005741">
    <property type="term" value="C:mitochondrial outer membrane"/>
    <property type="evidence" value="ECO:0007669"/>
    <property type="project" value="TreeGrafter"/>
</dbReference>
<dbReference type="PANTHER" id="PTHR44188">
    <property type="entry name" value="GDAP1, ISOFORM A"/>
    <property type="match status" value="1"/>
</dbReference>
<keyword evidence="2" id="KW-0472">Membrane</keyword>
<protein>
    <recommendedName>
        <fullName evidence="3">GST C-terminal domain-containing protein</fullName>
    </recommendedName>
</protein>
<feature type="transmembrane region" description="Helical" evidence="2">
    <location>
        <begin position="129"/>
        <end position="149"/>
    </location>
</feature>
<dbReference type="AlphaFoldDB" id="A0A1B6C0Z0"/>
<sequence length="152" mass="17785">MNPNHRDVLLEKAEVSEKKHQLMVSEKSFENLLYQVDKVLHEVEKELSSKTQMDESWLCCEQFTVADISLTILLNRLYLLGLENRFWSDGKKPGIERYFARVRQRDSFKRTIPSQMFHLKTFIEMQSGFVIGTVIFTALAVIIGSFILLRKK</sequence>
<evidence type="ECO:0000259" key="3">
    <source>
        <dbReference type="PROSITE" id="PS50405"/>
    </source>
</evidence>
<proteinExistence type="inferred from homology"/>
<comment type="similarity">
    <text evidence="1">Belongs to the GST superfamily.</text>
</comment>
<dbReference type="InterPro" id="IPR004046">
    <property type="entry name" value="GST_C"/>
</dbReference>
<dbReference type="PANTHER" id="PTHR44188:SF1">
    <property type="entry name" value="GDAP1, ISOFORM A"/>
    <property type="match status" value="1"/>
</dbReference>
<organism evidence="4">
    <name type="scientific">Clastoptera arizonana</name>
    <name type="common">Arizona spittle bug</name>
    <dbReference type="NCBI Taxonomy" id="38151"/>
    <lineage>
        <taxon>Eukaryota</taxon>
        <taxon>Metazoa</taxon>
        <taxon>Ecdysozoa</taxon>
        <taxon>Arthropoda</taxon>
        <taxon>Hexapoda</taxon>
        <taxon>Insecta</taxon>
        <taxon>Pterygota</taxon>
        <taxon>Neoptera</taxon>
        <taxon>Paraneoptera</taxon>
        <taxon>Hemiptera</taxon>
        <taxon>Auchenorrhyncha</taxon>
        <taxon>Cercopoidea</taxon>
        <taxon>Clastopteridae</taxon>
        <taxon>Clastoptera</taxon>
    </lineage>
</organism>
<dbReference type="GO" id="GO:0008053">
    <property type="term" value="P:mitochondrial fusion"/>
    <property type="evidence" value="ECO:0007669"/>
    <property type="project" value="TreeGrafter"/>
</dbReference>
<feature type="domain" description="GST C-terminal" evidence="3">
    <location>
        <begin position="1"/>
        <end position="129"/>
    </location>
</feature>
<dbReference type="InterPro" id="IPR010987">
    <property type="entry name" value="Glutathione-S-Trfase_C-like"/>
</dbReference>
<dbReference type="Pfam" id="PF00043">
    <property type="entry name" value="GST_C"/>
    <property type="match status" value="1"/>
</dbReference>
<dbReference type="GO" id="GO:0000266">
    <property type="term" value="P:mitochondrial fission"/>
    <property type="evidence" value="ECO:0007669"/>
    <property type="project" value="TreeGrafter"/>
</dbReference>
<dbReference type="GO" id="GO:0006626">
    <property type="term" value="P:protein targeting to mitochondrion"/>
    <property type="evidence" value="ECO:0007669"/>
    <property type="project" value="TreeGrafter"/>
</dbReference>
<dbReference type="SUPFAM" id="SSF47616">
    <property type="entry name" value="GST C-terminal domain-like"/>
    <property type="match status" value="1"/>
</dbReference>
<reference evidence="4" key="1">
    <citation type="submission" date="2015-12" db="EMBL/GenBank/DDBJ databases">
        <title>De novo transcriptome assembly of four potential Pierce s Disease insect vectors from Arizona vineyards.</title>
        <authorList>
            <person name="Tassone E.E."/>
        </authorList>
    </citation>
    <scope>NUCLEOTIDE SEQUENCE</scope>
</reference>
<dbReference type="PROSITE" id="PS50405">
    <property type="entry name" value="GST_CTER"/>
    <property type="match status" value="1"/>
</dbReference>
<keyword evidence="2" id="KW-1133">Transmembrane helix</keyword>
<keyword evidence="2" id="KW-0812">Transmembrane</keyword>
<dbReference type="Gene3D" id="1.20.1050.10">
    <property type="match status" value="1"/>
</dbReference>
<evidence type="ECO:0000256" key="1">
    <source>
        <dbReference type="ARBA" id="ARBA00007409"/>
    </source>
</evidence>
<dbReference type="InterPro" id="IPR036282">
    <property type="entry name" value="Glutathione-S-Trfase_C_sf"/>
</dbReference>
<gene>
    <name evidence="4" type="ORF">g.9817</name>
</gene>
<name>A0A1B6C0Z0_9HEMI</name>
<accession>A0A1B6C0Z0</accession>
<dbReference type="EMBL" id="GEDC01030117">
    <property type="protein sequence ID" value="JAS07181.1"/>
    <property type="molecule type" value="Transcribed_RNA"/>
</dbReference>